<proteinExistence type="predicted"/>
<accession>A0AAV4XN09</accession>
<reference evidence="1 2" key="1">
    <citation type="submission" date="2021-06" db="EMBL/GenBank/DDBJ databases">
        <title>Caerostris extrusa draft genome.</title>
        <authorList>
            <person name="Kono N."/>
            <person name="Arakawa K."/>
        </authorList>
    </citation>
    <scope>NUCLEOTIDE SEQUENCE [LARGE SCALE GENOMIC DNA]</scope>
</reference>
<keyword evidence="2" id="KW-1185">Reference proteome</keyword>
<evidence type="ECO:0000313" key="2">
    <source>
        <dbReference type="Proteomes" id="UP001054945"/>
    </source>
</evidence>
<evidence type="ECO:0000313" key="1">
    <source>
        <dbReference type="EMBL" id="GIY96032.1"/>
    </source>
</evidence>
<protein>
    <submittedName>
        <fullName evidence="1">Uncharacterized protein</fullName>
    </submittedName>
</protein>
<dbReference type="EMBL" id="BPLR01017993">
    <property type="protein sequence ID" value="GIY96032.1"/>
    <property type="molecule type" value="Genomic_DNA"/>
</dbReference>
<sequence length="75" mass="9098">MKLWYPPPVCGRIHSVGGTQYERVVKTAQYFKHGILGCHKKPDKFMEWRKIRLQGKRDFRHYKCNMRERISLPHK</sequence>
<gene>
    <name evidence="1" type="ORF">CEXT_725431</name>
</gene>
<dbReference type="AlphaFoldDB" id="A0AAV4XN09"/>
<comment type="caution">
    <text evidence="1">The sequence shown here is derived from an EMBL/GenBank/DDBJ whole genome shotgun (WGS) entry which is preliminary data.</text>
</comment>
<dbReference type="Proteomes" id="UP001054945">
    <property type="component" value="Unassembled WGS sequence"/>
</dbReference>
<name>A0AAV4XN09_CAEEX</name>
<organism evidence="1 2">
    <name type="scientific">Caerostris extrusa</name>
    <name type="common">Bark spider</name>
    <name type="synonym">Caerostris bankana</name>
    <dbReference type="NCBI Taxonomy" id="172846"/>
    <lineage>
        <taxon>Eukaryota</taxon>
        <taxon>Metazoa</taxon>
        <taxon>Ecdysozoa</taxon>
        <taxon>Arthropoda</taxon>
        <taxon>Chelicerata</taxon>
        <taxon>Arachnida</taxon>
        <taxon>Araneae</taxon>
        <taxon>Araneomorphae</taxon>
        <taxon>Entelegynae</taxon>
        <taxon>Araneoidea</taxon>
        <taxon>Araneidae</taxon>
        <taxon>Caerostris</taxon>
    </lineage>
</organism>